<dbReference type="Pfam" id="PF00078">
    <property type="entry name" value="RVT_1"/>
    <property type="match status" value="1"/>
</dbReference>
<comment type="caution">
    <text evidence="2">The sequence shown here is derived from an EMBL/GenBank/DDBJ whole genome shotgun (WGS) entry which is preliminary data.</text>
</comment>
<name>A0A6S7JTK3_PARCT</name>
<evidence type="ECO:0000313" key="2">
    <source>
        <dbReference type="EMBL" id="CAB4019481.1"/>
    </source>
</evidence>
<protein>
    <recommendedName>
        <fullName evidence="1">Reverse transcriptase domain-containing protein</fullName>
    </recommendedName>
</protein>
<gene>
    <name evidence="2" type="ORF">PACLA_8A065831</name>
</gene>
<dbReference type="OrthoDB" id="411871at2759"/>
<proteinExistence type="predicted"/>
<accession>A0A6S7JTK3</accession>
<dbReference type="EMBL" id="CACRXK020010482">
    <property type="protein sequence ID" value="CAB4019481.1"/>
    <property type="molecule type" value="Genomic_DNA"/>
</dbReference>
<organism evidence="2 3">
    <name type="scientific">Paramuricea clavata</name>
    <name type="common">Red gorgonian</name>
    <name type="synonym">Violescent sea-whip</name>
    <dbReference type="NCBI Taxonomy" id="317549"/>
    <lineage>
        <taxon>Eukaryota</taxon>
        <taxon>Metazoa</taxon>
        <taxon>Cnidaria</taxon>
        <taxon>Anthozoa</taxon>
        <taxon>Octocorallia</taxon>
        <taxon>Malacalcyonacea</taxon>
        <taxon>Plexauridae</taxon>
        <taxon>Paramuricea</taxon>
    </lineage>
</organism>
<dbReference type="AlphaFoldDB" id="A0A6S7JTK3"/>
<feature type="non-terminal residue" evidence="2">
    <location>
        <position position="1"/>
    </location>
</feature>
<dbReference type="InterPro" id="IPR000477">
    <property type="entry name" value="RT_dom"/>
</dbReference>
<evidence type="ECO:0000313" key="3">
    <source>
        <dbReference type="Proteomes" id="UP001152795"/>
    </source>
</evidence>
<feature type="non-terminal residue" evidence="2">
    <location>
        <position position="912"/>
    </location>
</feature>
<keyword evidence="3" id="KW-1185">Reference proteome</keyword>
<feature type="domain" description="Reverse transcriptase" evidence="1">
    <location>
        <begin position="110"/>
        <end position="249"/>
    </location>
</feature>
<sequence>FDCLGRFPMPSATCLGDKFIKSLQIVFHIIDNNLQPCRFSLVIIMAGRMLISAFIACGNGGMSLIAVNRLDLSFSRLALIYLNSDRTLRIFSTEKASDLYQNIFLIDYKCPSIEIHHHQMLNIDLTTQHTHSRLLPCPYDLRIPQGSILGPLLFNIFMNDLVSVIKHSKLSAYADATQISYADKDPAKVEEVINSDLSKVDKWYKENRMQRNLSKYQAIVMGKPNANLEFRCENTTIPNCEEMELLGVTMDNKLKFEKHVAKICRKMSQQTAVLKRMRNILPFEIRSNIYTCFIAPHFRYCSETWHFCNKITADKLEKVNDRAIRFVFKAGTHPTRNFSQNWDPQLRGTNELKKLFNHFLEKKSKNKDGNNTRNDFPRPARPLFELAYYGFSDARRLVDIYSAGNKDEVREILEDVKINKATGYDLIPPRLVKDSAEVLCYPLSTLINYILGNGKIPQQWKSGEITPVYKKECELSQINYRFLTILPSLSKVFEKIVELRMSPHFEKIYHKYVFAYRKYHGCDTAILSLTEEWKKELDNHKVIGLVAMNRSKAFDTLRQDLTVQKLKQYGADQKTTTLITDYLSNRRQRVKLGTNVDQWYKENRIQRNLSKYQGIVMGKPKGNLEFRCENTTIPNCEEMELLGVTMDNKLKFKKHAAKICRKVSQQTAVLKRTVLKPGIFGQQLSSELKGITKSKANISLNDIRILDNLQVTQSFENIRLIPSSVVNTFSAGRSLINKTNSNYLRSIVKSLLDTFSKTISYAISVKSDLNRDQSSLTDKHDWPLSVNFPNTVNHLMITQTAKSPIQIWLLVLDTYYQKTPNLNHLRLQRRRICLCSHENWLKNHAYLTQSQRRLSSRYGITGKAHKWFESYLNERTFTGSILGPMLFSLYIAPIGDLMRSLGIDFHLYADDT</sequence>
<dbReference type="Proteomes" id="UP001152795">
    <property type="component" value="Unassembled WGS sequence"/>
</dbReference>
<evidence type="ECO:0000259" key="1">
    <source>
        <dbReference type="Pfam" id="PF00078"/>
    </source>
</evidence>
<reference evidence="2" key="1">
    <citation type="submission" date="2020-04" db="EMBL/GenBank/DDBJ databases">
        <authorList>
            <person name="Alioto T."/>
            <person name="Alioto T."/>
            <person name="Gomez Garrido J."/>
        </authorList>
    </citation>
    <scope>NUCLEOTIDE SEQUENCE</scope>
    <source>
        <strain evidence="2">A484AB</strain>
    </source>
</reference>
<dbReference type="PANTHER" id="PTHR33332">
    <property type="entry name" value="REVERSE TRANSCRIPTASE DOMAIN-CONTAINING PROTEIN"/>
    <property type="match status" value="1"/>
</dbReference>